<evidence type="ECO:0000256" key="2">
    <source>
        <dbReference type="SAM" id="Phobius"/>
    </source>
</evidence>
<feature type="compositionally biased region" description="Polar residues" evidence="1">
    <location>
        <begin position="51"/>
        <end position="60"/>
    </location>
</feature>
<proteinExistence type="predicted"/>
<gene>
    <name evidence="4" type="primary">LOC131801833</name>
</gene>
<feature type="compositionally biased region" description="Low complexity" evidence="1">
    <location>
        <begin position="214"/>
        <end position="236"/>
    </location>
</feature>
<sequence>MDIYVPEIALKQPKADPRTVLLRKRNYLDSPKDCPATQQQQQRSHFKMSNKTRPNVTQTGCPECDRLLNDQSLPQDYHNHHSSSSPASASSSSTSSRPVLRIESQTANTIENLNTTTSHSKFFVNLYESCHLKHFMSLHSPSACLENLYKFQKTKLLLILLFIYCAISSLYLPTTQAIPVRRTTTSGQRLILHSNVYRERYHQNLLHEQRQHQQHQQQVLQKFHQYHHQQQQQQQQPHHKTQHRYSSQHFQQVQRPSSYLAPILRKVHRHQLQHHHLHQRAAPIASRSAQYKMSNCRNDDTFNILYLQMDATLQFIKAVCSKYLQTRENKTLDEMNDTWRLLNLEIRNPRRQQVTLDNELHQKMHDFYLNLHNFQQLAELVDRDTNDSKVSIEHGEGIRVGVILEAFQHLKTEITRNMQETEGVLKALAIDKPNLEDNVVEFNTTHARRLRDFLIIKEFIEDVERVKDFLEQFCNKDSNGFSSGDDE</sequence>
<reference evidence="4" key="1">
    <citation type="submission" date="2025-08" db="UniProtKB">
        <authorList>
            <consortium name="RefSeq"/>
        </authorList>
    </citation>
    <scope>IDENTIFICATION</scope>
    <source>
        <strain evidence="4">Aabys</strain>
        <tissue evidence="4">Whole body</tissue>
    </source>
</reference>
<evidence type="ECO:0000313" key="4">
    <source>
        <dbReference type="RefSeq" id="XP_058976795.1"/>
    </source>
</evidence>
<keyword evidence="2" id="KW-0472">Membrane</keyword>
<feature type="region of interest" description="Disordered" evidence="1">
    <location>
        <begin position="26"/>
        <end position="98"/>
    </location>
</feature>
<keyword evidence="2" id="KW-0812">Transmembrane</keyword>
<keyword evidence="2" id="KW-1133">Transmembrane helix</keyword>
<keyword evidence="3" id="KW-1185">Reference proteome</keyword>
<evidence type="ECO:0000313" key="3">
    <source>
        <dbReference type="Proteomes" id="UP001652621"/>
    </source>
</evidence>
<accession>A0ABM3UTD8</accession>
<dbReference type="Proteomes" id="UP001652621">
    <property type="component" value="Unplaced"/>
</dbReference>
<feature type="compositionally biased region" description="Low complexity" evidence="1">
    <location>
        <begin position="82"/>
        <end position="96"/>
    </location>
</feature>
<name>A0ABM3UTD8_MUSDO</name>
<evidence type="ECO:0000256" key="1">
    <source>
        <dbReference type="SAM" id="MobiDB-lite"/>
    </source>
</evidence>
<feature type="transmembrane region" description="Helical" evidence="2">
    <location>
        <begin position="156"/>
        <end position="174"/>
    </location>
</feature>
<dbReference type="GeneID" id="131801833"/>
<protein>
    <submittedName>
        <fullName evidence="4">Uncharacterized protein LOC131801833</fullName>
    </submittedName>
</protein>
<feature type="region of interest" description="Disordered" evidence="1">
    <location>
        <begin position="208"/>
        <end position="249"/>
    </location>
</feature>
<dbReference type="RefSeq" id="XP_058976795.1">
    <property type="nucleotide sequence ID" value="XM_059120812.1"/>
</dbReference>
<organism evidence="3 4">
    <name type="scientific">Musca domestica</name>
    <name type="common">House fly</name>
    <dbReference type="NCBI Taxonomy" id="7370"/>
    <lineage>
        <taxon>Eukaryota</taxon>
        <taxon>Metazoa</taxon>
        <taxon>Ecdysozoa</taxon>
        <taxon>Arthropoda</taxon>
        <taxon>Hexapoda</taxon>
        <taxon>Insecta</taxon>
        <taxon>Pterygota</taxon>
        <taxon>Neoptera</taxon>
        <taxon>Endopterygota</taxon>
        <taxon>Diptera</taxon>
        <taxon>Brachycera</taxon>
        <taxon>Muscomorpha</taxon>
        <taxon>Muscoidea</taxon>
        <taxon>Muscidae</taxon>
        <taxon>Musca</taxon>
    </lineage>
</organism>